<comment type="caution">
    <text evidence="1">The sequence shown here is derived from an EMBL/GenBank/DDBJ whole genome shotgun (WGS) entry which is preliminary data.</text>
</comment>
<name>A0ABM8Y238_9BURK</name>
<proteinExistence type="predicted"/>
<dbReference type="Proteomes" id="UP000706525">
    <property type="component" value="Unassembled WGS sequence"/>
</dbReference>
<evidence type="ECO:0000313" key="2">
    <source>
        <dbReference type="Proteomes" id="UP000706525"/>
    </source>
</evidence>
<keyword evidence="2" id="KW-1185">Reference proteome</keyword>
<sequence length="378" mass="42291">MTCDKAVAPTDLRDYLRSQGWALLEEALADRLYMVENANFPMRQLTFPMDATADDYSESVDIVIAKLADMMGQTSSSILSKVRALKDDVVRLRVFSDGNDSTLPLSFASTLIGSTEKLLRAAACTVLRPRTYHGRLNLGEAAQFVDAARFGQTEEGSFVLKVACPIHAMQVQGDLEPSDSEEPFVRQVTLSLHRALSQLTSAIERDELDRLVDDLKRSPKPLVSSNLCEALSAMHEERADNSLDIAVDWSSLRMVNDRAAGRTIRIQRDYFSRIEEVRRELRPVELHEEDTFIGTVERLEGEMGQDGRRAGDVVLSLLLPDEGETVRARVTLSADDYERADRAHMRNGAYVLVMGRLGPGRQPRQLTHVLRFEVLAAR</sequence>
<gene>
    <name evidence="1" type="ORF">LMG32289_06581</name>
</gene>
<dbReference type="EMBL" id="CAJZAG010000019">
    <property type="protein sequence ID" value="CAG9186687.1"/>
    <property type="molecule type" value="Genomic_DNA"/>
</dbReference>
<reference evidence="1 2" key="1">
    <citation type="submission" date="2021-08" db="EMBL/GenBank/DDBJ databases">
        <authorList>
            <person name="Peeters C."/>
        </authorList>
    </citation>
    <scope>NUCLEOTIDE SEQUENCE [LARGE SCALE GENOMIC DNA]</scope>
    <source>
        <strain evidence="1 2">LMG 32289</strain>
    </source>
</reference>
<accession>A0ABM8Y238</accession>
<evidence type="ECO:0000313" key="1">
    <source>
        <dbReference type="EMBL" id="CAG9186687.1"/>
    </source>
</evidence>
<dbReference type="RefSeq" id="WP_223995734.1">
    <property type="nucleotide sequence ID" value="NZ_CAJZAG010000019.1"/>
</dbReference>
<organism evidence="1 2">
    <name type="scientific">Cupriavidus pampae</name>
    <dbReference type="NCBI Taxonomy" id="659251"/>
    <lineage>
        <taxon>Bacteria</taxon>
        <taxon>Pseudomonadati</taxon>
        <taxon>Pseudomonadota</taxon>
        <taxon>Betaproteobacteria</taxon>
        <taxon>Burkholderiales</taxon>
        <taxon>Burkholderiaceae</taxon>
        <taxon>Cupriavidus</taxon>
    </lineage>
</organism>
<protein>
    <submittedName>
        <fullName evidence="1">Uncharacterized protein</fullName>
    </submittedName>
</protein>